<evidence type="ECO:0000313" key="2">
    <source>
        <dbReference type="EMBL" id="QHT31443.1"/>
    </source>
</evidence>
<dbReference type="PANTHER" id="PTHR10513:SF35">
    <property type="entry name" value="DEOXYADENOSINE KINASE"/>
    <property type="match status" value="1"/>
</dbReference>
<dbReference type="GO" id="GO:0005737">
    <property type="term" value="C:cytoplasm"/>
    <property type="evidence" value="ECO:0007669"/>
    <property type="project" value="TreeGrafter"/>
</dbReference>
<dbReference type="InterPro" id="IPR031314">
    <property type="entry name" value="DNK_dom"/>
</dbReference>
<dbReference type="CDD" id="cd01673">
    <property type="entry name" value="dNK"/>
    <property type="match status" value="1"/>
</dbReference>
<dbReference type="InterPro" id="IPR002624">
    <property type="entry name" value="DCK/DGK"/>
</dbReference>
<dbReference type="PANTHER" id="PTHR10513">
    <property type="entry name" value="DEOXYNUCLEOSIDE KINASE"/>
    <property type="match status" value="1"/>
</dbReference>
<evidence type="ECO:0000259" key="1">
    <source>
        <dbReference type="Pfam" id="PF01712"/>
    </source>
</evidence>
<dbReference type="Gene3D" id="3.40.50.300">
    <property type="entry name" value="P-loop containing nucleotide triphosphate hydrolases"/>
    <property type="match status" value="1"/>
</dbReference>
<dbReference type="InterPro" id="IPR027417">
    <property type="entry name" value="P-loop_NTPase"/>
</dbReference>
<dbReference type="AlphaFoldDB" id="A0A6C0ESE8"/>
<dbReference type="SUPFAM" id="SSF52540">
    <property type="entry name" value="P-loop containing nucleoside triphosphate hydrolases"/>
    <property type="match status" value="1"/>
</dbReference>
<dbReference type="InterPro" id="IPR050566">
    <property type="entry name" value="Deoxyribonucleoside_kinase"/>
</dbReference>
<dbReference type="GO" id="GO:0019136">
    <property type="term" value="F:deoxynucleoside kinase activity"/>
    <property type="evidence" value="ECO:0007669"/>
    <property type="project" value="InterPro"/>
</dbReference>
<dbReference type="PIRSF" id="PIRSF000705">
    <property type="entry name" value="DNK"/>
    <property type="match status" value="1"/>
</dbReference>
<protein>
    <recommendedName>
        <fullName evidence="1">Deoxynucleoside kinase domain-containing protein</fullName>
    </recommendedName>
</protein>
<reference evidence="2" key="1">
    <citation type="journal article" date="2020" name="Nature">
        <title>Giant virus diversity and host interactions through global metagenomics.</title>
        <authorList>
            <person name="Schulz F."/>
            <person name="Roux S."/>
            <person name="Paez-Espino D."/>
            <person name="Jungbluth S."/>
            <person name="Walsh D.A."/>
            <person name="Denef V.J."/>
            <person name="McMahon K.D."/>
            <person name="Konstantinidis K.T."/>
            <person name="Eloe-Fadrosh E.A."/>
            <person name="Kyrpides N.C."/>
            <person name="Woyke T."/>
        </authorList>
    </citation>
    <scope>NUCLEOTIDE SEQUENCE</scope>
    <source>
        <strain evidence="2">GVMAG-M-3300009155-2</strain>
    </source>
</reference>
<name>A0A6C0ESE8_9ZZZZ</name>
<dbReference type="GO" id="GO:0005524">
    <property type="term" value="F:ATP binding"/>
    <property type="evidence" value="ECO:0007669"/>
    <property type="project" value="InterPro"/>
</dbReference>
<organism evidence="2">
    <name type="scientific">viral metagenome</name>
    <dbReference type="NCBI Taxonomy" id="1070528"/>
    <lineage>
        <taxon>unclassified sequences</taxon>
        <taxon>metagenomes</taxon>
        <taxon>organismal metagenomes</taxon>
    </lineage>
</organism>
<proteinExistence type="predicted"/>
<dbReference type="Pfam" id="PF01712">
    <property type="entry name" value="dNK"/>
    <property type="match status" value="1"/>
</dbReference>
<dbReference type="EMBL" id="MN738920">
    <property type="protein sequence ID" value="QHT31443.1"/>
    <property type="molecule type" value="Genomic_DNA"/>
</dbReference>
<sequence length="221" mass="26020">MTTQIVSIEGNIGSGKSTLLEFLRNEFNNNPKIIFLKEPVEEWSTIIDENNVTILQKFYNDQDKYSFPFQMMAYISRLALLKETIQNNPGSIIVTERSLYTDRLVFAKMLFDSGKIELINYRIYLKWFDTFASDFPVDKVIYVKTDPDICHQRILKRSRTGEDSIPLTYLTNCHEYHNNMLINTNNDFVCENKLLLDGNIDIYENQEKLQDWIKKITDFIL</sequence>
<feature type="domain" description="Deoxynucleoside kinase" evidence="1">
    <location>
        <begin position="6"/>
        <end position="220"/>
    </location>
</feature>
<accession>A0A6C0ESE8</accession>